<feature type="transmembrane region" description="Helical" evidence="8">
    <location>
        <begin position="42"/>
        <end position="70"/>
    </location>
</feature>
<evidence type="ECO:0000256" key="7">
    <source>
        <dbReference type="SAM" id="MobiDB-lite"/>
    </source>
</evidence>
<gene>
    <name evidence="10" type="primary">107362264</name>
</gene>
<evidence type="ECO:0000256" key="2">
    <source>
        <dbReference type="ARBA" id="ARBA00022448"/>
    </source>
</evidence>
<feature type="transmembrane region" description="Helical" evidence="8">
    <location>
        <begin position="117"/>
        <end position="134"/>
    </location>
</feature>
<dbReference type="InterPro" id="IPR011701">
    <property type="entry name" value="MFS"/>
</dbReference>
<feature type="transmembrane region" description="Helical" evidence="8">
    <location>
        <begin position="146"/>
        <end position="166"/>
    </location>
</feature>
<evidence type="ECO:0000313" key="11">
    <source>
        <dbReference type="Proteomes" id="UP000015104"/>
    </source>
</evidence>
<reference evidence="10" key="2">
    <citation type="submission" date="2015-06" db="UniProtKB">
        <authorList>
            <consortium name="EnsemblMetazoa"/>
        </authorList>
    </citation>
    <scope>IDENTIFICATION</scope>
</reference>
<dbReference type="OrthoDB" id="2985014at2759"/>
<keyword evidence="4" id="KW-0769">Symport</keyword>
<proteinExistence type="predicted"/>
<evidence type="ECO:0000256" key="3">
    <source>
        <dbReference type="ARBA" id="ARBA00022692"/>
    </source>
</evidence>
<dbReference type="PROSITE" id="PS50850">
    <property type="entry name" value="MFS"/>
    <property type="match status" value="1"/>
</dbReference>
<feature type="transmembrane region" description="Helical" evidence="8">
    <location>
        <begin position="342"/>
        <end position="363"/>
    </location>
</feature>
<evidence type="ECO:0000256" key="5">
    <source>
        <dbReference type="ARBA" id="ARBA00022989"/>
    </source>
</evidence>
<dbReference type="GO" id="GO:0016020">
    <property type="term" value="C:membrane"/>
    <property type="evidence" value="ECO:0007669"/>
    <property type="project" value="UniProtKB-SubCell"/>
</dbReference>
<dbReference type="eggNOG" id="KOG2532">
    <property type="taxonomic scope" value="Eukaryota"/>
</dbReference>
<keyword evidence="3 8" id="KW-0812">Transmembrane</keyword>
<dbReference type="InterPro" id="IPR036259">
    <property type="entry name" value="MFS_trans_sf"/>
</dbReference>
<dbReference type="Gene3D" id="1.20.1250.20">
    <property type="entry name" value="MFS general substrate transporter like domains"/>
    <property type="match status" value="2"/>
</dbReference>
<dbReference type="GO" id="GO:0015293">
    <property type="term" value="F:symporter activity"/>
    <property type="evidence" value="ECO:0007669"/>
    <property type="project" value="UniProtKB-KW"/>
</dbReference>
<feature type="transmembrane region" description="Helical" evidence="8">
    <location>
        <begin position="470"/>
        <end position="491"/>
    </location>
</feature>
<feature type="transmembrane region" description="Helical" evidence="8">
    <location>
        <begin position="239"/>
        <end position="258"/>
    </location>
</feature>
<dbReference type="GO" id="GO:0006820">
    <property type="term" value="P:monoatomic anion transport"/>
    <property type="evidence" value="ECO:0007669"/>
    <property type="project" value="TreeGrafter"/>
</dbReference>
<evidence type="ECO:0000256" key="6">
    <source>
        <dbReference type="ARBA" id="ARBA00023136"/>
    </source>
</evidence>
<dbReference type="OMA" id="HHEMIRI"/>
<keyword evidence="11" id="KW-1185">Reference proteome</keyword>
<dbReference type="HOGENOM" id="CLU_001265_5_0_1"/>
<feature type="domain" description="Major facilitator superfamily (MFS) profile" evidence="9">
    <location>
        <begin position="49"/>
        <end position="493"/>
    </location>
</feature>
<keyword evidence="5 8" id="KW-1133">Transmembrane helix</keyword>
<feature type="compositionally biased region" description="Basic and acidic residues" evidence="7">
    <location>
        <begin position="1"/>
        <end position="13"/>
    </location>
</feature>
<feature type="transmembrane region" description="Helical" evidence="8">
    <location>
        <begin position="172"/>
        <end position="192"/>
    </location>
</feature>
<feature type="compositionally biased region" description="Polar residues" evidence="7">
    <location>
        <begin position="15"/>
        <end position="24"/>
    </location>
</feature>
<feature type="transmembrane region" description="Helical" evidence="8">
    <location>
        <begin position="204"/>
        <end position="227"/>
    </location>
</feature>
<dbReference type="Proteomes" id="UP000015104">
    <property type="component" value="Unassembled WGS sequence"/>
</dbReference>
<keyword evidence="2" id="KW-0813">Transport</keyword>
<dbReference type="InterPro" id="IPR020846">
    <property type="entry name" value="MFS_dom"/>
</dbReference>
<feature type="transmembrane region" description="Helical" evidence="8">
    <location>
        <begin position="375"/>
        <end position="395"/>
    </location>
</feature>
<dbReference type="PANTHER" id="PTHR11662:SF399">
    <property type="entry name" value="FI19708P1-RELATED"/>
    <property type="match status" value="1"/>
</dbReference>
<evidence type="ECO:0000256" key="1">
    <source>
        <dbReference type="ARBA" id="ARBA00004141"/>
    </source>
</evidence>
<organism evidence="10 11">
    <name type="scientific">Tetranychus urticae</name>
    <name type="common">Two-spotted spider mite</name>
    <dbReference type="NCBI Taxonomy" id="32264"/>
    <lineage>
        <taxon>Eukaryota</taxon>
        <taxon>Metazoa</taxon>
        <taxon>Ecdysozoa</taxon>
        <taxon>Arthropoda</taxon>
        <taxon>Chelicerata</taxon>
        <taxon>Arachnida</taxon>
        <taxon>Acari</taxon>
        <taxon>Acariformes</taxon>
        <taxon>Trombidiformes</taxon>
        <taxon>Prostigmata</taxon>
        <taxon>Eleutherengona</taxon>
        <taxon>Raphignathae</taxon>
        <taxon>Tetranychoidea</taxon>
        <taxon>Tetranychidae</taxon>
        <taxon>Tetranychus</taxon>
    </lineage>
</organism>
<dbReference type="AlphaFoldDB" id="T1KC44"/>
<dbReference type="InterPro" id="IPR050382">
    <property type="entry name" value="MFS_Na/Anion_cotransporter"/>
</dbReference>
<dbReference type="PANTHER" id="PTHR11662">
    <property type="entry name" value="SOLUTE CARRIER FAMILY 17"/>
    <property type="match status" value="1"/>
</dbReference>
<dbReference type="SUPFAM" id="SSF103473">
    <property type="entry name" value="MFS general substrate transporter"/>
    <property type="match status" value="1"/>
</dbReference>
<protein>
    <recommendedName>
        <fullName evidence="9">Major facilitator superfamily (MFS) profile domain-containing protein</fullName>
    </recommendedName>
</protein>
<evidence type="ECO:0000256" key="8">
    <source>
        <dbReference type="SAM" id="Phobius"/>
    </source>
</evidence>
<dbReference type="STRING" id="32264.T1KC44"/>
<dbReference type="EMBL" id="CAEY01001958">
    <property type="status" value="NOT_ANNOTATED_CDS"/>
    <property type="molecule type" value="Genomic_DNA"/>
</dbReference>
<keyword evidence="6 8" id="KW-0472">Membrane</keyword>
<evidence type="ECO:0000313" key="10">
    <source>
        <dbReference type="EnsemblMetazoa" id="tetur08g06320.1"/>
    </source>
</evidence>
<dbReference type="FunFam" id="1.20.1250.20:FF:000003">
    <property type="entry name" value="Solute carrier family 17 member 3"/>
    <property type="match status" value="1"/>
</dbReference>
<feature type="transmembrane region" description="Helical" evidence="8">
    <location>
        <begin position="438"/>
        <end position="458"/>
    </location>
</feature>
<name>T1KC44_TETUR</name>
<sequence length="530" mass="58750">MDKEQHQSKDESMAHGSSNNSPTQPFEPLTMNESKRVPNLRWFVIIMSHLVLFSVTVVVSSLSLTIVAMVRVEAKSSEEAEAECMKYCNGSYTAMISEISSESLKYHVSWSETEKDYMLEAVFWGALISSPIGGRIGELLGPRRSVSLCLIAISVLNLLFAPAALINYWVAFVIRLVQGIGQGIVMPSLYVVVSRWSTDHERTLSNAVVQSGIAMANIVVHPFVGLLISNESANNWPSIFYYISLLNLAVFCFWYLIVYDFPETHPYLSKEELDYIALNRSFKPGVSKIVPWTRLMSSPPVIAYLCVSFTYGWLISTVSTQIPSFYKEILGLSFEANGLLNALPWILSLIISLTAGYAADRVCRTSSVSLTKLRKLLAFLGLGSGSIGILLITCYDWDKKSIVSLVTLSKGFATLNIAGPGTSHLDISPSYAGTLAGIYNLFFNLSALIMNHSVATIVGDYPTQQKWFTFFRLTSGLNIIGLILFIIMGSAQVQPWDPSYEPSPVNFATPLNLDFNYQANMNTFQHTNEN</sequence>
<evidence type="ECO:0000256" key="4">
    <source>
        <dbReference type="ARBA" id="ARBA00022847"/>
    </source>
</evidence>
<dbReference type="EnsemblMetazoa" id="tetur08g06320.1">
    <property type="protein sequence ID" value="tetur08g06320.1"/>
    <property type="gene ID" value="tetur08g06320"/>
</dbReference>
<dbReference type="KEGG" id="tut:107362264"/>
<reference evidence="11" key="1">
    <citation type="submission" date="2011-08" db="EMBL/GenBank/DDBJ databases">
        <authorList>
            <person name="Rombauts S."/>
        </authorList>
    </citation>
    <scope>NUCLEOTIDE SEQUENCE</scope>
    <source>
        <strain evidence="11">London</strain>
    </source>
</reference>
<accession>T1KC44</accession>
<feature type="region of interest" description="Disordered" evidence="7">
    <location>
        <begin position="1"/>
        <end position="30"/>
    </location>
</feature>
<evidence type="ECO:0000259" key="9">
    <source>
        <dbReference type="PROSITE" id="PS50850"/>
    </source>
</evidence>
<feature type="transmembrane region" description="Helical" evidence="8">
    <location>
        <begin position="301"/>
        <end position="322"/>
    </location>
</feature>
<comment type="subcellular location">
    <subcellularLocation>
        <location evidence="1">Membrane</location>
        <topology evidence="1">Multi-pass membrane protein</topology>
    </subcellularLocation>
</comment>
<dbReference type="Pfam" id="PF07690">
    <property type="entry name" value="MFS_1"/>
    <property type="match status" value="1"/>
</dbReference>